<name>A0A450S101_9GAMM</name>
<comment type="function">
    <text evidence="13">Plays a critical role in the incorporation of lipoproteins in the outer membrane after they are released by the LolA protein.</text>
</comment>
<dbReference type="GO" id="GO:0044874">
    <property type="term" value="P:lipoprotein localization to outer membrane"/>
    <property type="evidence" value="ECO:0007669"/>
    <property type="project" value="UniProtKB-UniRule"/>
</dbReference>
<evidence type="ECO:0000256" key="3">
    <source>
        <dbReference type="ARBA" id="ARBA00011245"/>
    </source>
</evidence>
<evidence type="ECO:0000313" key="14">
    <source>
        <dbReference type="EMBL" id="VFJ45323.1"/>
    </source>
</evidence>
<sequence>MQGFVGLMRSFARPEYPFGGASPRWHFSLLILAILLAGCAISPEPRPVEVVNPRATWQERSRELAELREWSCVGRIAIRTDDGAWNLSMHWRQRDDDYRIRFNAPFALGSAEIVGNPGKVVLRTTDRGTFSAADPESLLFYAMGWRIPVSGLRSWILGIPEENEFIDKWEIDFSGRLKQLRQSGWEINYLGYRRIRALELPVRLELENPRFRARIQIIRWVLPPT</sequence>
<dbReference type="NCBIfam" id="TIGR00548">
    <property type="entry name" value="lolB"/>
    <property type="match status" value="1"/>
</dbReference>
<evidence type="ECO:0000256" key="7">
    <source>
        <dbReference type="ARBA" id="ARBA00022927"/>
    </source>
</evidence>
<dbReference type="InterPro" id="IPR004565">
    <property type="entry name" value="OM_lipoprot_LolB"/>
</dbReference>
<keyword evidence="6" id="KW-0732">Signal</keyword>
<proteinExistence type="inferred from homology"/>
<keyword evidence="5 13" id="KW-0813">Transport</keyword>
<evidence type="ECO:0000256" key="11">
    <source>
        <dbReference type="ARBA" id="ARBA00023237"/>
    </source>
</evidence>
<organism evidence="14">
    <name type="scientific">Candidatus Kentrum sp. FW</name>
    <dbReference type="NCBI Taxonomy" id="2126338"/>
    <lineage>
        <taxon>Bacteria</taxon>
        <taxon>Pseudomonadati</taxon>
        <taxon>Pseudomonadota</taxon>
        <taxon>Gammaproteobacteria</taxon>
        <taxon>Candidatus Kentrum</taxon>
    </lineage>
</organism>
<dbReference type="SUPFAM" id="SSF89392">
    <property type="entry name" value="Prokaryotic lipoproteins and lipoprotein localization factors"/>
    <property type="match status" value="1"/>
</dbReference>
<evidence type="ECO:0000256" key="5">
    <source>
        <dbReference type="ARBA" id="ARBA00022448"/>
    </source>
</evidence>
<keyword evidence="11 13" id="KW-0998">Cell outer membrane</keyword>
<evidence type="ECO:0000256" key="4">
    <source>
        <dbReference type="ARBA" id="ARBA00016202"/>
    </source>
</evidence>
<dbReference type="Gene3D" id="2.50.20.10">
    <property type="entry name" value="Lipoprotein localisation LolA/LolB/LppX"/>
    <property type="match status" value="1"/>
</dbReference>
<comment type="subcellular location">
    <subcellularLocation>
        <location evidence="1">Cell outer membrane</location>
        <topology evidence="1">Lipid-anchor</topology>
    </subcellularLocation>
</comment>
<dbReference type="InterPro" id="IPR029046">
    <property type="entry name" value="LolA/LolB/LppX"/>
</dbReference>
<keyword evidence="7 13" id="KW-0653">Protein transport</keyword>
<gene>
    <name evidence="13" type="primary">lolB</name>
    <name evidence="14" type="ORF">BECKFW1821A_GA0114235_100937</name>
</gene>
<keyword evidence="12 14" id="KW-0449">Lipoprotein</keyword>
<dbReference type="GO" id="GO:0009279">
    <property type="term" value="C:cell outer membrane"/>
    <property type="evidence" value="ECO:0007669"/>
    <property type="project" value="UniProtKB-SubCell"/>
</dbReference>
<dbReference type="HAMAP" id="MF_00233">
    <property type="entry name" value="LolB"/>
    <property type="match status" value="1"/>
</dbReference>
<dbReference type="GO" id="GO:0015031">
    <property type="term" value="P:protein transport"/>
    <property type="evidence" value="ECO:0007669"/>
    <property type="project" value="UniProtKB-KW"/>
</dbReference>
<evidence type="ECO:0000256" key="13">
    <source>
        <dbReference type="HAMAP-Rule" id="MF_00233"/>
    </source>
</evidence>
<evidence type="ECO:0000256" key="10">
    <source>
        <dbReference type="ARBA" id="ARBA00023186"/>
    </source>
</evidence>
<evidence type="ECO:0000256" key="9">
    <source>
        <dbReference type="ARBA" id="ARBA00023139"/>
    </source>
</evidence>
<keyword evidence="8 13" id="KW-0472">Membrane</keyword>
<evidence type="ECO:0000256" key="1">
    <source>
        <dbReference type="ARBA" id="ARBA00004459"/>
    </source>
</evidence>
<dbReference type="EMBL" id="CAADEW010000009">
    <property type="protein sequence ID" value="VFJ45323.1"/>
    <property type="molecule type" value="Genomic_DNA"/>
</dbReference>
<accession>A0A450S101</accession>
<dbReference type="Pfam" id="PF03550">
    <property type="entry name" value="LolB"/>
    <property type="match status" value="1"/>
</dbReference>
<keyword evidence="10 13" id="KW-0143">Chaperone</keyword>
<comment type="subunit">
    <text evidence="3 13">Monomer.</text>
</comment>
<keyword evidence="9" id="KW-0564">Palmitate</keyword>
<dbReference type="AlphaFoldDB" id="A0A450S101"/>
<reference evidence="14" key="1">
    <citation type="submission" date="2019-02" db="EMBL/GenBank/DDBJ databases">
        <authorList>
            <person name="Gruber-Vodicka R. H."/>
            <person name="Seah K. B. B."/>
        </authorList>
    </citation>
    <scope>NUCLEOTIDE SEQUENCE</scope>
    <source>
        <strain evidence="14">BECK_BZ15</strain>
    </source>
</reference>
<protein>
    <recommendedName>
        <fullName evidence="4 13">Outer-membrane lipoprotein LolB</fullName>
    </recommendedName>
</protein>
<dbReference type="CDD" id="cd16326">
    <property type="entry name" value="LolB"/>
    <property type="match status" value="1"/>
</dbReference>
<comment type="similarity">
    <text evidence="2 13">Belongs to the LolB family.</text>
</comment>
<evidence type="ECO:0000256" key="2">
    <source>
        <dbReference type="ARBA" id="ARBA00009696"/>
    </source>
</evidence>
<evidence type="ECO:0000256" key="8">
    <source>
        <dbReference type="ARBA" id="ARBA00023136"/>
    </source>
</evidence>
<evidence type="ECO:0000256" key="6">
    <source>
        <dbReference type="ARBA" id="ARBA00022729"/>
    </source>
</evidence>
<evidence type="ECO:0000256" key="12">
    <source>
        <dbReference type="ARBA" id="ARBA00023288"/>
    </source>
</evidence>